<name>A0A486XU67_9GAMM</name>
<dbReference type="AlphaFoldDB" id="A0A486XU67"/>
<reference evidence="1" key="1">
    <citation type="submission" date="2019-04" db="EMBL/GenBank/DDBJ databases">
        <authorList>
            <person name="Brambilla D."/>
        </authorList>
    </citation>
    <scope>NUCLEOTIDE SEQUENCE</scope>
    <source>
        <strain evidence="1">BAL1</strain>
    </source>
</reference>
<dbReference type="EMBL" id="CAAJGR010000007">
    <property type="protein sequence ID" value="VHO05839.1"/>
    <property type="molecule type" value="Genomic_DNA"/>
</dbReference>
<evidence type="ECO:0000313" key="1">
    <source>
        <dbReference type="EMBL" id="VHO05839.1"/>
    </source>
</evidence>
<accession>A0A486XU67</accession>
<protein>
    <submittedName>
        <fullName evidence="1">Uncharacterized protein</fullName>
    </submittedName>
</protein>
<sequence length="37" mass="4279">MLRKQSNRLQSWLRKLITQNGLNKAIVALANKNARMV</sequence>
<gene>
    <name evidence="1" type="ORF">BAL341_2925</name>
</gene>
<organism evidence="1">
    <name type="scientific">Rheinheimera sp. BAL341</name>
    <dbReference type="NCBI Taxonomy" id="1708203"/>
    <lineage>
        <taxon>Bacteria</taxon>
        <taxon>Pseudomonadati</taxon>
        <taxon>Pseudomonadota</taxon>
        <taxon>Gammaproteobacteria</taxon>
        <taxon>Chromatiales</taxon>
        <taxon>Chromatiaceae</taxon>
        <taxon>Rheinheimera</taxon>
    </lineage>
</organism>
<proteinExistence type="predicted"/>